<feature type="transmembrane region" description="Helical" evidence="1">
    <location>
        <begin position="35"/>
        <end position="55"/>
    </location>
</feature>
<keyword evidence="1" id="KW-0472">Membrane</keyword>
<evidence type="ECO:0000256" key="1">
    <source>
        <dbReference type="SAM" id="Phobius"/>
    </source>
</evidence>
<comment type="caution">
    <text evidence="2">The sequence shown here is derived from an EMBL/GenBank/DDBJ whole genome shotgun (WGS) entry which is preliminary data.</text>
</comment>
<evidence type="ECO:0000313" key="3">
    <source>
        <dbReference type="Proteomes" id="UP000317646"/>
    </source>
</evidence>
<keyword evidence="1" id="KW-1133">Transmembrane helix</keyword>
<evidence type="ECO:0000313" key="2">
    <source>
        <dbReference type="EMBL" id="TPG67299.1"/>
    </source>
</evidence>
<dbReference type="OrthoDB" id="887337at2"/>
<organism evidence="2 3">
    <name type="scientific">Hymenobacter nivis</name>
    <dbReference type="NCBI Taxonomy" id="1850093"/>
    <lineage>
        <taxon>Bacteria</taxon>
        <taxon>Pseudomonadati</taxon>
        <taxon>Bacteroidota</taxon>
        <taxon>Cytophagia</taxon>
        <taxon>Cytophagales</taxon>
        <taxon>Hymenobacteraceae</taxon>
        <taxon>Hymenobacter</taxon>
    </lineage>
</organism>
<name>A0A502GYD2_9BACT</name>
<dbReference type="RefSeq" id="WP_140465604.1">
    <property type="nucleotide sequence ID" value="NZ_RCYZ01000002.1"/>
</dbReference>
<dbReference type="Proteomes" id="UP000317646">
    <property type="component" value="Unassembled WGS sequence"/>
</dbReference>
<dbReference type="AlphaFoldDB" id="A0A502GYD2"/>
<proteinExistence type="predicted"/>
<gene>
    <name evidence="2" type="ORF">EAH73_06120</name>
</gene>
<sequence>MKKFALPLVLNSLFVLFGLRGFLHALAMHQPWRIAAATAGLIIALGLLVALGLAMQKQAAAGKAV</sequence>
<reference evidence="2 3" key="1">
    <citation type="journal article" date="2019" name="Environ. Microbiol.">
        <title>Species interactions and distinct microbial communities in high Arctic permafrost affected cryosols are associated with the CH4 and CO2 gas fluxes.</title>
        <authorList>
            <person name="Altshuler I."/>
            <person name="Hamel J."/>
            <person name="Turney S."/>
            <person name="Magnuson E."/>
            <person name="Levesque R."/>
            <person name="Greer C."/>
            <person name="Whyte L.G."/>
        </authorList>
    </citation>
    <scope>NUCLEOTIDE SEQUENCE [LARGE SCALE GENOMIC DNA]</scope>
    <source>
        <strain evidence="2 3">S9.2P</strain>
    </source>
</reference>
<keyword evidence="1" id="KW-0812">Transmembrane</keyword>
<keyword evidence="3" id="KW-1185">Reference proteome</keyword>
<protein>
    <submittedName>
        <fullName evidence="2">Uncharacterized protein</fullName>
    </submittedName>
</protein>
<dbReference type="EMBL" id="RCYZ01000002">
    <property type="protein sequence ID" value="TPG67299.1"/>
    <property type="molecule type" value="Genomic_DNA"/>
</dbReference>
<accession>A0A502GYD2</accession>